<dbReference type="EMBL" id="JBFOLK010000014">
    <property type="protein sequence ID" value="KAL2461725.1"/>
    <property type="molecule type" value="Genomic_DNA"/>
</dbReference>
<dbReference type="Proteomes" id="UP001604336">
    <property type="component" value="Unassembled WGS sequence"/>
</dbReference>
<sequence>MLTKPNNLVYEHEEVDYMDYVDSRVFNRQLLDKLVKGVEHDLPSGFLYKKQKMSMLEGLVRICSTVDIAMLLKDINGPNHVVIYLVPLTPTHELEWDWSIPISPRPP</sequence>
<accession>A0ABD1PCX9</accession>
<evidence type="ECO:0000313" key="1">
    <source>
        <dbReference type="EMBL" id="KAL2461725.1"/>
    </source>
</evidence>
<reference evidence="2" key="1">
    <citation type="submission" date="2024-07" db="EMBL/GenBank/DDBJ databases">
        <title>Two chromosome-level genome assemblies of Korean endemic species Abeliophyllum distichum and Forsythia ovata (Oleaceae).</title>
        <authorList>
            <person name="Jang H."/>
        </authorList>
    </citation>
    <scope>NUCLEOTIDE SEQUENCE [LARGE SCALE GENOMIC DNA]</scope>
</reference>
<name>A0ABD1PCX9_9LAMI</name>
<gene>
    <name evidence="1" type="ORF">Adt_45145</name>
</gene>
<keyword evidence="2" id="KW-1185">Reference proteome</keyword>
<dbReference type="AlphaFoldDB" id="A0ABD1PCX9"/>
<evidence type="ECO:0000313" key="2">
    <source>
        <dbReference type="Proteomes" id="UP001604336"/>
    </source>
</evidence>
<comment type="caution">
    <text evidence="1">The sequence shown here is derived from an EMBL/GenBank/DDBJ whole genome shotgun (WGS) entry which is preliminary data.</text>
</comment>
<protein>
    <submittedName>
        <fullName evidence="1">Uncharacterized protein</fullName>
    </submittedName>
</protein>
<organism evidence="1 2">
    <name type="scientific">Abeliophyllum distichum</name>
    <dbReference type="NCBI Taxonomy" id="126358"/>
    <lineage>
        <taxon>Eukaryota</taxon>
        <taxon>Viridiplantae</taxon>
        <taxon>Streptophyta</taxon>
        <taxon>Embryophyta</taxon>
        <taxon>Tracheophyta</taxon>
        <taxon>Spermatophyta</taxon>
        <taxon>Magnoliopsida</taxon>
        <taxon>eudicotyledons</taxon>
        <taxon>Gunneridae</taxon>
        <taxon>Pentapetalae</taxon>
        <taxon>asterids</taxon>
        <taxon>lamiids</taxon>
        <taxon>Lamiales</taxon>
        <taxon>Oleaceae</taxon>
        <taxon>Forsythieae</taxon>
        <taxon>Abeliophyllum</taxon>
    </lineage>
</organism>
<proteinExistence type="predicted"/>